<dbReference type="SUPFAM" id="SSF52518">
    <property type="entry name" value="Thiamin diphosphate-binding fold (THDP-binding)"/>
    <property type="match status" value="2"/>
</dbReference>
<dbReference type="GO" id="GO:0003984">
    <property type="term" value="F:acetolactate synthase activity"/>
    <property type="evidence" value="ECO:0007669"/>
    <property type="project" value="TreeGrafter"/>
</dbReference>
<dbReference type="RefSeq" id="WP_081191629.1">
    <property type="nucleotide sequence ID" value="NZ_MWIH01000005.1"/>
</dbReference>
<proteinExistence type="inferred from homology"/>
<dbReference type="InterPro" id="IPR029061">
    <property type="entry name" value="THDP-binding"/>
</dbReference>
<reference evidence="7 8" key="1">
    <citation type="submission" date="2017-02" db="EMBL/GenBank/DDBJ databases">
        <title>Draft genome of Saccharomonospora sp. 154.</title>
        <authorList>
            <person name="Alonso-Carmona G.S."/>
            <person name="De La Haba R."/>
            <person name="Vera-Gargallo B."/>
            <person name="Sandoval-Trujillo A.H."/>
            <person name="Ramirez-Duran N."/>
            <person name="Ventosa A."/>
        </authorList>
    </citation>
    <scope>NUCLEOTIDE SEQUENCE [LARGE SCALE GENOMIC DNA]</scope>
    <source>
        <strain evidence="7 8">LRS4.154</strain>
    </source>
</reference>
<dbReference type="Proteomes" id="UP000192591">
    <property type="component" value="Unassembled WGS sequence"/>
</dbReference>
<gene>
    <name evidence="7" type="ORF">B1813_10455</name>
</gene>
<evidence type="ECO:0000256" key="2">
    <source>
        <dbReference type="ARBA" id="ARBA00023052"/>
    </source>
</evidence>
<dbReference type="Pfam" id="PF00205">
    <property type="entry name" value="TPP_enzyme_M"/>
    <property type="match status" value="1"/>
</dbReference>
<dbReference type="STRING" id="1962155.B1813_10455"/>
<keyword evidence="2 3" id="KW-0786">Thiamine pyrophosphate</keyword>
<dbReference type="GO" id="GO:0005948">
    <property type="term" value="C:acetolactate synthase complex"/>
    <property type="evidence" value="ECO:0007669"/>
    <property type="project" value="TreeGrafter"/>
</dbReference>
<dbReference type="GO" id="GO:0000287">
    <property type="term" value="F:magnesium ion binding"/>
    <property type="evidence" value="ECO:0007669"/>
    <property type="project" value="InterPro"/>
</dbReference>
<keyword evidence="8" id="KW-1185">Reference proteome</keyword>
<dbReference type="EMBL" id="MWIH01000005">
    <property type="protein sequence ID" value="OQO92587.1"/>
    <property type="molecule type" value="Genomic_DNA"/>
</dbReference>
<dbReference type="Pfam" id="PF02775">
    <property type="entry name" value="TPP_enzyme_C"/>
    <property type="match status" value="1"/>
</dbReference>
<dbReference type="GO" id="GO:0030976">
    <property type="term" value="F:thiamine pyrophosphate binding"/>
    <property type="evidence" value="ECO:0007669"/>
    <property type="project" value="InterPro"/>
</dbReference>
<comment type="caution">
    <text evidence="7">The sequence shown here is derived from an EMBL/GenBank/DDBJ whole genome shotgun (WGS) entry which is preliminary data.</text>
</comment>
<evidence type="ECO:0000256" key="1">
    <source>
        <dbReference type="ARBA" id="ARBA00007812"/>
    </source>
</evidence>
<protein>
    <submittedName>
        <fullName evidence="7">Uncharacterized protein</fullName>
    </submittedName>
</protein>
<dbReference type="CDD" id="cd00568">
    <property type="entry name" value="TPP_enzymes"/>
    <property type="match status" value="1"/>
</dbReference>
<feature type="domain" description="Thiamine pyrophosphate enzyme TPP-binding" evidence="5">
    <location>
        <begin position="381"/>
        <end position="512"/>
    </location>
</feature>
<evidence type="ECO:0000256" key="3">
    <source>
        <dbReference type="RuleBase" id="RU362132"/>
    </source>
</evidence>
<organism evidence="7 8">
    <name type="scientific">Saccharomonospora piscinae</name>
    <dbReference type="NCBI Taxonomy" id="687388"/>
    <lineage>
        <taxon>Bacteria</taxon>
        <taxon>Bacillati</taxon>
        <taxon>Actinomycetota</taxon>
        <taxon>Actinomycetes</taxon>
        <taxon>Pseudonocardiales</taxon>
        <taxon>Pseudonocardiaceae</taxon>
        <taxon>Saccharomonospora</taxon>
    </lineage>
</organism>
<dbReference type="InterPro" id="IPR012001">
    <property type="entry name" value="Thiamin_PyroP_enz_TPP-bd_dom"/>
</dbReference>
<evidence type="ECO:0000259" key="6">
    <source>
        <dbReference type="Pfam" id="PF02776"/>
    </source>
</evidence>
<dbReference type="GO" id="GO:0009097">
    <property type="term" value="P:isoleucine biosynthetic process"/>
    <property type="evidence" value="ECO:0007669"/>
    <property type="project" value="TreeGrafter"/>
</dbReference>
<dbReference type="AlphaFoldDB" id="A0A1V9A626"/>
<comment type="similarity">
    <text evidence="1 3">Belongs to the TPP enzyme family.</text>
</comment>
<evidence type="ECO:0000313" key="8">
    <source>
        <dbReference type="Proteomes" id="UP000192591"/>
    </source>
</evidence>
<feature type="domain" description="Thiamine pyrophosphate enzyme central" evidence="4">
    <location>
        <begin position="186"/>
        <end position="315"/>
    </location>
</feature>
<dbReference type="Gene3D" id="3.40.50.1220">
    <property type="entry name" value="TPP-binding domain"/>
    <property type="match status" value="1"/>
</dbReference>
<dbReference type="InterPro" id="IPR012000">
    <property type="entry name" value="Thiamin_PyroP_enz_cen_dom"/>
</dbReference>
<dbReference type="InterPro" id="IPR045229">
    <property type="entry name" value="TPP_enz"/>
</dbReference>
<dbReference type="InterPro" id="IPR029035">
    <property type="entry name" value="DHS-like_NAD/FAD-binding_dom"/>
</dbReference>
<dbReference type="GO" id="GO:0050660">
    <property type="term" value="F:flavin adenine dinucleotide binding"/>
    <property type="evidence" value="ECO:0007669"/>
    <property type="project" value="TreeGrafter"/>
</dbReference>
<dbReference type="SUPFAM" id="SSF52467">
    <property type="entry name" value="DHS-like NAD/FAD-binding domain"/>
    <property type="match status" value="1"/>
</dbReference>
<dbReference type="CDD" id="cd07035">
    <property type="entry name" value="TPP_PYR_POX_like"/>
    <property type="match status" value="1"/>
</dbReference>
<accession>A0A1V9A626</accession>
<evidence type="ECO:0000259" key="5">
    <source>
        <dbReference type="Pfam" id="PF02775"/>
    </source>
</evidence>
<dbReference type="InterPro" id="IPR011766">
    <property type="entry name" value="TPP_enzyme_TPP-bd"/>
</dbReference>
<dbReference type="PANTHER" id="PTHR18968">
    <property type="entry name" value="THIAMINE PYROPHOSPHATE ENZYMES"/>
    <property type="match status" value="1"/>
</dbReference>
<feature type="domain" description="Thiamine pyrophosphate enzyme N-terminal TPP-binding" evidence="6">
    <location>
        <begin position="3"/>
        <end position="105"/>
    </location>
</feature>
<dbReference type="Gene3D" id="3.40.50.970">
    <property type="match status" value="2"/>
</dbReference>
<evidence type="ECO:0000313" key="7">
    <source>
        <dbReference type="EMBL" id="OQO92587.1"/>
    </source>
</evidence>
<dbReference type="GO" id="GO:0009099">
    <property type="term" value="P:L-valine biosynthetic process"/>
    <property type="evidence" value="ECO:0007669"/>
    <property type="project" value="TreeGrafter"/>
</dbReference>
<dbReference type="Pfam" id="PF02776">
    <property type="entry name" value="TPP_enzyme_N"/>
    <property type="match status" value="1"/>
</dbReference>
<sequence length="550" mass="56237">MSTVAEAIGSALAHAGVRNTFGLAGVGNVRVLAALTSAGVPYVPARHEAGAVAMADAYHRVCGEVGVCTVTYGPGLTNTATSLADAVKNRSAVVVLCGAPPAGLTRPIDVDDEAVVAALGAATVRVTDAHDAVATVIGALRSASADARPVVVFLPVDIQAMPAVSGPPTRPDAVAVPVALPAEAEVDALVELLRSADRPLLLAGLGAWRANAQQLIAAVADRCGGLLATTLLAKGIFGDNPWSIGVVGSLASPVATELLGEADVVVAFGTSLTEWTLHGGRLLDPAATLVQIDLRAEQLSPRTDLGVIGDAADVAAGVRDGLPATTTPVSGWRLRVAGLLDGVRWEQVRYADRSTADRLDPRTLSSALAELLPKDRTLVTDGGHFIGWPARYWPVHDPSGFLFTGVSLQSIGLGFAGAVGAAVGRTDRAVVLATGDGGALMGLAELDTLIRTADSALVVVYDDAAYGAEVHMHGWLGIAEGTVFTDTDFRGLATSLGAEAAVVRTLADLDAVRAWRARGCAGTLLLDCKVVRDVVGDYMVEPGTAARPAP</sequence>
<dbReference type="PANTHER" id="PTHR18968:SF13">
    <property type="entry name" value="ACETOLACTATE SYNTHASE CATALYTIC SUBUNIT, MITOCHONDRIAL"/>
    <property type="match status" value="1"/>
</dbReference>
<evidence type="ECO:0000259" key="4">
    <source>
        <dbReference type="Pfam" id="PF00205"/>
    </source>
</evidence>
<name>A0A1V9A626_SACPI</name>